<comment type="subunit">
    <text evidence="5">Component of the eukaryotic translation initiation factor 3 (eIF-3) complex.</text>
</comment>
<protein>
    <recommendedName>
        <fullName evidence="5">Eukaryotic translation initiation factor 3 subunit G</fullName>
        <shortName evidence="5">eIF3g</shortName>
    </recommendedName>
    <alternativeName>
        <fullName evidence="5">Eukaryotic translation initiation factor 3 RNA-binding subunit</fullName>
        <shortName evidence="5">eIF-3 RNA-binding subunit</shortName>
    </alternativeName>
    <alternativeName>
        <fullName evidence="5">Eukaryotic translation initiation factor 3 subunit 4</fullName>
    </alternativeName>
</protein>
<comment type="subcellular location">
    <subcellularLocation>
        <location evidence="5">Cytoplasm</location>
    </subcellularLocation>
</comment>
<dbReference type="InterPro" id="IPR012677">
    <property type="entry name" value="Nucleotide-bd_a/b_plait_sf"/>
</dbReference>
<dbReference type="CDD" id="cd12408">
    <property type="entry name" value="RRM_eIF3G_like"/>
    <property type="match status" value="1"/>
</dbReference>
<feature type="compositionally biased region" description="Polar residues" evidence="7">
    <location>
        <begin position="162"/>
        <end position="172"/>
    </location>
</feature>
<keyword evidence="4 5" id="KW-0648">Protein biosynthesis</keyword>
<dbReference type="InterPro" id="IPR024675">
    <property type="entry name" value="eIF3g_N"/>
</dbReference>
<dbReference type="InterPro" id="IPR034240">
    <property type="entry name" value="eIF3G_RRM"/>
</dbReference>
<dbReference type="HAMAP" id="MF_03006">
    <property type="entry name" value="eIF3g"/>
    <property type="match status" value="1"/>
</dbReference>
<comment type="similarity">
    <text evidence="5">Belongs to the eIF-3 subunit G family.</text>
</comment>
<organism evidence="9 10">
    <name type="scientific">Cryptolaemus montrouzieri</name>
    <dbReference type="NCBI Taxonomy" id="559131"/>
    <lineage>
        <taxon>Eukaryota</taxon>
        <taxon>Metazoa</taxon>
        <taxon>Ecdysozoa</taxon>
        <taxon>Arthropoda</taxon>
        <taxon>Hexapoda</taxon>
        <taxon>Insecta</taxon>
        <taxon>Pterygota</taxon>
        <taxon>Neoptera</taxon>
        <taxon>Endopterygota</taxon>
        <taxon>Coleoptera</taxon>
        <taxon>Polyphaga</taxon>
        <taxon>Cucujiformia</taxon>
        <taxon>Coccinelloidea</taxon>
        <taxon>Coccinellidae</taxon>
        <taxon>Scymninae</taxon>
        <taxon>Scymnini</taxon>
        <taxon>Cryptolaemus</taxon>
    </lineage>
</organism>
<dbReference type="AlphaFoldDB" id="A0ABD2N6R0"/>
<comment type="function">
    <text evidence="5">RNA-binding component of the eukaryotic translation initiation factor 3 (eIF-3) complex, which is involved in protein synthesis of a specialized repertoire of mRNAs and, together with other initiation factors, stimulates binding of mRNA and methionyl-tRNAi to the 40S ribosome. The eIF-3 complex specifically targets and initiates translation of a subset of mRNAs involved in cell proliferation. This subunit can bind 18S rRNA.</text>
</comment>
<dbReference type="InterPro" id="IPR000504">
    <property type="entry name" value="RRM_dom"/>
</dbReference>
<evidence type="ECO:0000259" key="8">
    <source>
        <dbReference type="PROSITE" id="PS50102"/>
    </source>
</evidence>
<dbReference type="GO" id="GO:0005852">
    <property type="term" value="C:eukaryotic translation initiation factor 3 complex"/>
    <property type="evidence" value="ECO:0007669"/>
    <property type="project" value="UniProtKB-UniRule"/>
</dbReference>
<dbReference type="GO" id="GO:0001732">
    <property type="term" value="P:formation of cytoplasmic translation initiation complex"/>
    <property type="evidence" value="ECO:0007669"/>
    <property type="project" value="UniProtKB-UniRule"/>
</dbReference>
<dbReference type="Proteomes" id="UP001516400">
    <property type="component" value="Unassembled WGS sequence"/>
</dbReference>
<keyword evidence="10" id="KW-1185">Reference proteome</keyword>
<name>A0ABD2N6R0_9CUCU</name>
<dbReference type="PROSITE" id="PS50102">
    <property type="entry name" value="RRM"/>
    <property type="match status" value="1"/>
</dbReference>
<evidence type="ECO:0000256" key="7">
    <source>
        <dbReference type="SAM" id="MobiDB-lite"/>
    </source>
</evidence>
<evidence type="ECO:0000256" key="6">
    <source>
        <dbReference type="PROSITE-ProRule" id="PRU00176"/>
    </source>
</evidence>
<proteinExistence type="inferred from homology"/>
<accession>A0ABD2N6R0</accession>
<feature type="region of interest" description="Disordered" evidence="7">
    <location>
        <begin position="153"/>
        <end position="177"/>
    </location>
</feature>
<dbReference type="Pfam" id="PF00076">
    <property type="entry name" value="RRM_1"/>
    <property type="match status" value="1"/>
</dbReference>
<evidence type="ECO:0000256" key="3">
    <source>
        <dbReference type="ARBA" id="ARBA00022884"/>
    </source>
</evidence>
<dbReference type="Gene3D" id="3.30.70.330">
    <property type="match status" value="1"/>
</dbReference>
<evidence type="ECO:0000313" key="9">
    <source>
        <dbReference type="EMBL" id="KAL3274323.1"/>
    </source>
</evidence>
<dbReference type="CDD" id="cd12933">
    <property type="entry name" value="eIF3G"/>
    <property type="match status" value="1"/>
</dbReference>
<keyword evidence="1 5" id="KW-0963">Cytoplasm</keyword>
<dbReference type="GO" id="GO:0033290">
    <property type="term" value="C:eukaryotic 48S preinitiation complex"/>
    <property type="evidence" value="ECO:0007669"/>
    <property type="project" value="UniProtKB-UniRule"/>
</dbReference>
<evidence type="ECO:0000313" key="10">
    <source>
        <dbReference type="Proteomes" id="UP001516400"/>
    </source>
</evidence>
<dbReference type="Pfam" id="PF12353">
    <property type="entry name" value="eIF3g"/>
    <property type="match status" value="1"/>
</dbReference>
<gene>
    <name evidence="9" type="ORF">HHI36_015724</name>
</gene>
<evidence type="ECO:0000256" key="5">
    <source>
        <dbReference type="HAMAP-Rule" id="MF_03006"/>
    </source>
</evidence>
<dbReference type="EMBL" id="JABFTP020000062">
    <property type="protein sequence ID" value="KAL3274323.1"/>
    <property type="molecule type" value="Genomic_DNA"/>
</dbReference>
<keyword evidence="2 5" id="KW-0396">Initiation factor</keyword>
<dbReference type="PANTHER" id="PTHR10352">
    <property type="entry name" value="EUKARYOTIC TRANSLATION INITIATION FACTOR 3 SUBUNIT G"/>
    <property type="match status" value="1"/>
</dbReference>
<reference evidence="9 10" key="1">
    <citation type="journal article" date="2021" name="BMC Biol.">
        <title>Horizontally acquired antibacterial genes associated with adaptive radiation of ladybird beetles.</title>
        <authorList>
            <person name="Li H.S."/>
            <person name="Tang X.F."/>
            <person name="Huang Y.H."/>
            <person name="Xu Z.Y."/>
            <person name="Chen M.L."/>
            <person name="Du X.Y."/>
            <person name="Qiu B.Y."/>
            <person name="Chen P.T."/>
            <person name="Zhang W."/>
            <person name="Slipinski A."/>
            <person name="Escalona H.E."/>
            <person name="Waterhouse R.M."/>
            <person name="Zwick A."/>
            <person name="Pang H."/>
        </authorList>
    </citation>
    <scope>NUCLEOTIDE SEQUENCE [LARGE SCALE GENOMIC DNA]</scope>
    <source>
        <strain evidence="9">SYSU2018</strain>
    </source>
</reference>
<evidence type="ECO:0000256" key="4">
    <source>
        <dbReference type="ARBA" id="ARBA00022917"/>
    </source>
</evidence>
<evidence type="ECO:0000256" key="2">
    <source>
        <dbReference type="ARBA" id="ARBA00022540"/>
    </source>
</evidence>
<dbReference type="SUPFAM" id="SSF54928">
    <property type="entry name" value="RNA-binding domain, RBD"/>
    <property type="match status" value="1"/>
</dbReference>
<dbReference type="GO" id="GO:0003723">
    <property type="term" value="F:RNA binding"/>
    <property type="evidence" value="ECO:0007669"/>
    <property type="project" value="UniProtKB-UniRule"/>
</dbReference>
<evidence type="ECO:0000256" key="1">
    <source>
        <dbReference type="ARBA" id="ARBA00022490"/>
    </source>
</evidence>
<comment type="caution">
    <text evidence="9">The sequence shown here is derived from an EMBL/GenBank/DDBJ whole genome shotgun (WGS) entry which is preliminary data.</text>
</comment>
<dbReference type="InterPro" id="IPR017334">
    <property type="entry name" value="eIF3_g"/>
</dbReference>
<dbReference type="GO" id="GO:0016282">
    <property type="term" value="C:eukaryotic 43S preinitiation complex"/>
    <property type="evidence" value="ECO:0007669"/>
    <property type="project" value="UniProtKB-UniRule"/>
</dbReference>
<dbReference type="GO" id="GO:0003743">
    <property type="term" value="F:translation initiation factor activity"/>
    <property type="evidence" value="ECO:0007669"/>
    <property type="project" value="UniProtKB-UniRule"/>
</dbReference>
<dbReference type="InterPro" id="IPR035979">
    <property type="entry name" value="RBD_domain_sf"/>
</dbReference>
<dbReference type="SMART" id="SM00360">
    <property type="entry name" value="RRM"/>
    <property type="match status" value="1"/>
</dbReference>
<feature type="domain" description="RRM" evidence="8">
    <location>
        <begin position="201"/>
        <end position="279"/>
    </location>
</feature>
<dbReference type="PIRSF" id="PIRSF037949">
    <property type="entry name" value="Transl_init_eIF-3_RNA-bind"/>
    <property type="match status" value="1"/>
</dbReference>
<sequence>MKMTAVEELKSSRWADEVELEGGALPLPTEVIENGYKILTEYKFDGEKKVKVVRMHKIEKRIFSKSIAVRKTWKKFGESSNDKPGPNPATTIIAEDVYMQYITSKEEDNKQEDDGLDKLKSLGEKAAVKCRTCSGEHWTTHCPWRDTALAGGKVPDDKKGISGTNGEPSKTGNKYIPPSLREGAVRIRSDNPNMNRRDDASALRIANLGEDTTEQEIEDLVKPFGPVQKLFLARDKITGACKGFGYIHFKFKGDAAKAMQKLHGYGHNHLILNVDWSKPQQHNN</sequence>
<keyword evidence="3 6" id="KW-0694">RNA-binding</keyword>